<feature type="compositionally biased region" description="Basic residues" evidence="1">
    <location>
        <begin position="296"/>
        <end position="306"/>
    </location>
</feature>
<reference evidence="3 4" key="1">
    <citation type="submission" date="2018-03" db="EMBL/GenBank/DDBJ databases">
        <title>Massilia armeniaca sp. nov., isolated from desert soil.</title>
        <authorList>
            <person name="Huang H."/>
            <person name="Ren M."/>
        </authorList>
    </citation>
    <scope>NUCLEOTIDE SEQUENCE [LARGE SCALE GENOMIC DNA]</scope>
    <source>
        <strain evidence="3 4">ZMN-3</strain>
    </source>
</reference>
<feature type="region of interest" description="Disordered" evidence="1">
    <location>
        <begin position="286"/>
        <end position="306"/>
    </location>
</feature>
<keyword evidence="4" id="KW-1185">Reference proteome</keyword>
<protein>
    <recommendedName>
        <fullName evidence="5">PEP-CTERM sorting domain-containing protein</fullName>
    </recommendedName>
</protein>
<dbReference type="KEGG" id="masz:C9I28_13815"/>
<evidence type="ECO:0008006" key="5">
    <source>
        <dbReference type="Google" id="ProtNLM"/>
    </source>
</evidence>
<dbReference type="RefSeq" id="WP_181259091.1">
    <property type="nucleotide sequence ID" value="NZ_CP028324.1"/>
</dbReference>
<keyword evidence="2" id="KW-0732">Signal</keyword>
<sequence length="371" mass="39206">MQSISFRPLALAALLCAGAAHADVPYVATSAFTLQGYDHYPDSVVNVLSDTGRSITLGLPTFAADISTGSADSFQGTDDSAAVVSYALALYEIRPNAGYRITGFKLSATAQGMLVAGAGDWPGTAYNYVWLDYDIYHWDGDKGSTQVSDLQGEQQVALASRPLALDTQFSIALGGYTMLGAYGGYVYDPLGGEPTRMQSLADLNLRDVTLTFTVSAVPEPQTWLLLLGASVSSARWRRAAGSGRRSAKLIIAAGGRAGLPGAASSSAVLPSHRHRSRHASFIATATPSSTHTSRAAVRRRRPRRGAVCRDQRLHTAGPRGLSRQRGQCAVRYGAGRHAVAADHGGTQHGGGRFDGQSERLDERQRVAGAAV</sequence>
<dbReference type="AlphaFoldDB" id="A0A2R4CAJ4"/>
<evidence type="ECO:0000313" key="4">
    <source>
        <dbReference type="Proteomes" id="UP000240505"/>
    </source>
</evidence>
<feature type="signal peptide" evidence="2">
    <location>
        <begin position="1"/>
        <end position="22"/>
    </location>
</feature>
<dbReference type="Proteomes" id="UP000240505">
    <property type="component" value="Chromosome"/>
</dbReference>
<feature type="compositionally biased region" description="Basic and acidic residues" evidence="1">
    <location>
        <begin position="355"/>
        <end position="365"/>
    </location>
</feature>
<feature type="region of interest" description="Disordered" evidence="1">
    <location>
        <begin position="340"/>
        <end position="371"/>
    </location>
</feature>
<gene>
    <name evidence="3" type="ORF">C9I28_13815</name>
</gene>
<evidence type="ECO:0000256" key="2">
    <source>
        <dbReference type="SAM" id="SignalP"/>
    </source>
</evidence>
<accession>A0A2R4CAJ4</accession>
<organism evidence="3 4">
    <name type="scientific">Pseudoduganella armeniaca</name>
    <dbReference type="NCBI Taxonomy" id="2072590"/>
    <lineage>
        <taxon>Bacteria</taxon>
        <taxon>Pseudomonadati</taxon>
        <taxon>Pseudomonadota</taxon>
        <taxon>Betaproteobacteria</taxon>
        <taxon>Burkholderiales</taxon>
        <taxon>Oxalobacteraceae</taxon>
        <taxon>Telluria group</taxon>
        <taxon>Pseudoduganella</taxon>
    </lineage>
</organism>
<evidence type="ECO:0000313" key="3">
    <source>
        <dbReference type="EMBL" id="AVR96649.1"/>
    </source>
</evidence>
<evidence type="ECO:0000256" key="1">
    <source>
        <dbReference type="SAM" id="MobiDB-lite"/>
    </source>
</evidence>
<name>A0A2R4CAJ4_9BURK</name>
<feature type="chain" id="PRO_5015348193" description="PEP-CTERM sorting domain-containing protein" evidence="2">
    <location>
        <begin position="23"/>
        <end position="371"/>
    </location>
</feature>
<proteinExistence type="predicted"/>
<dbReference type="EMBL" id="CP028324">
    <property type="protein sequence ID" value="AVR96649.1"/>
    <property type="molecule type" value="Genomic_DNA"/>
</dbReference>